<protein>
    <submittedName>
        <fullName evidence="2">Crp/Fnr family transcriptional regulator</fullName>
    </submittedName>
</protein>
<accession>A0ABW1ZI77</accession>
<feature type="domain" description="Cyclic nucleotide-binding" evidence="1">
    <location>
        <begin position="13"/>
        <end position="135"/>
    </location>
</feature>
<dbReference type="CDD" id="cd00038">
    <property type="entry name" value="CAP_ED"/>
    <property type="match status" value="1"/>
</dbReference>
<dbReference type="Gene3D" id="1.10.287.130">
    <property type="match status" value="1"/>
</dbReference>
<dbReference type="RefSeq" id="WP_380055155.1">
    <property type="nucleotide sequence ID" value="NZ_JBHSWB010000001.1"/>
</dbReference>
<dbReference type="SUPFAM" id="SSF51206">
    <property type="entry name" value="cAMP-binding domain-like"/>
    <property type="match status" value="1"/>
</dbReference>
<reference evidence="3" key="1">
    <citation type="journal article" date="2019" name="Int. J. Syst. Evol. Microbiol.">
        <title>The Global Catalogue of Microorganisms (GCM) 10K type strain sequencing project: providing services to taxonomists for standard genome sequencing and annotation.</title>
        <authorList>
            <consortium name="The Broad Institute Genomics Platform"/>
            <consortium name="The Broad Institute Genome Sequencing Center for Infectious Disease"/>
            <person name="Wu L."/>
            <person name="Ma J."/>
        </authorList>
    </citation>
    <scope>NUCLEOTIDE SEQUENCE [LARGE SCALE GENOMIC DNA]</scope>
    <source>
        <strain evidence="3">CCUG 63830</strain>
    </source>
</reference>
<dbReference type="InterPro" id="IPR018490">
    <property type="entry name" value="cNMP-bd_dom_sf"/>
</dbReference>
<comment type="caution">
    <text evidence="2">The sequence shown here is derived from an EMBL/GenBank/DDBJ whole genome shotgun (WGS) entry which is preliminary data.</text>
</comment>
<evidence type="ECO:0000259" key="1">
    <source>
        <dbReference type="PROSITE" id="PS50042"/>
    </source>
</evidence>
<dbReference type="InterPro" id="IPR014710">
    <property type="entry name" value="RmlC-like_jellyroll"/>
</dbReference>
<dbReference type="SMART" id="SM00100">
    <property type="entry name" value="cNMP"/>
    <property type="match status" value="1"/>
</dbReference>
<gene>
    <name evidence="2" type="ORF">ACFP90_07545</name>
</gene>
<proteinExistence type="predicted"/>
<organism evidence="2 3">
    <name type="scientific">Deinococcus multiflagellatus</name>
    <dbReference type="NCBI Taxonomy" id="1656887"/>
    <lineage>
        <taxon>Bacteria</taxon>
        <taxon>Thermotogati</taxon>
        <taxon>Deinococcota</taxon>
        <taxon>Deinococci</taxon>
        <taxon>Deinococcales</taxon>
        <taxon>Deinococcaceae</taxon>
        <taxon>Deinococcus</taxon>
    </lineage>
</organism>
<dbReference type="Proteomes" id="UP001596317">
    <property type="component" value="Unassembled WGS sequence"/>
</dbReference>
<dbReference type="InterPro" id="IPR000595">
    <property type="entry name" value="cNMP-bd_dom"/>
</dbReference>
<dbReference type="PROSITE" id="PS50042">
    <property type="entry name" value="CNMP_BINDING_3"/>
    <property type="match status" value="1"/>
</dbReference>
<evidence type="ECO:0000313" key="3">
    <source>
        <dbReference type="Proteomes" id="UP001596317"/>
    </source>
</evidence>
<dbReference type="Gene3D" id="2.60.120.10">
    <property type="entry name" value="Jelly Rolls"/>
    <property type="match status" value="1"/>
</dbReference>
<dbReference type="EMBL" id="JBHSWB010000001">
    <property type="protein sequence ID" value="MFC6660228.1"/>
    <property type="molecule type" value="Genomic_DNA"/>
</dbReference>
<dbReference type="Pfam" id="PF00027">
    <property type="entry name" value="cNMP_binding"/>
    <property type="match status" value="1"/>
</dbReference>
<name>A0ABW1ZI77_9DEIO</name>
<sequence>MTALRGALRRIGVLADLPDDTLDWLIGQGRESRYAPGDVVSLQGESATEMLLFLEGAVEARRDEEGLLGPRYVARAGEPFEVSGKLPYSRLTVYPSTSRALEPTWVFRVPESAFDELLRRAPALGPRLVAVMADRIRDSAQNEVQRERLLALGRLAAGLAHELNNPAAASRRAARGLRVALAELNSAEQALAAWALDGPTRAQLAALEGRDRAEPPHLSALARAEQEDALLDWLETQGVTSAPDLAPVLVEAGLGTEDLTPLSAGLPPAALDAALRRLGAHLTLADLIGEVEEGTGRISALVGAIGEHTHVGRAPAPPPTCAGAWTAP</sequence>
<keyword evidence="3" id="KW-1185">Reference proteome</keyword>
<evidence type="ECO:0000313" key="2">
    <source>
        <dbReference type="EMBL" id="MFC6660228.1"/>
    </source>
</evidence>